<dbReference type="PANTHER" id="PTHR43133">
    <property type="entry name" value="RNA POLYMERASE ECF-TYPE SIGMA FACTO"/>
    <property type="match status" value="1"/>
</dbReference>
<keyword evidence="4" id="KW-0238">DNA-binding</keyword>
<evidence type="ECO:0000259" key="6">
    <source>
        <dbReference type="Pfam" id="PF04542"/>
    </source>
</evidence>
<dbReference type="InterPro" id="IPR013249">
    <property type="entry name" value="RNA_pol_sigma70_r4_t2"/>
</dbReference>
<keyword evidence="3" id="KW-0731">Sigma factor</keyword>
<dbReference type="Gene3D" id="1.10.1740.10">
    <property type="match status" value="1"/>
</dbReference>
<evidence type="ECO:0000259" key="7">
    <source>
        <dbReference type="Pfam" id="PF08281"/>
    </source>
</evidence>
<dbReference type="InterPro" id="IPR007627">
    <property type="entry name" value="RNA_pol_sigma70_r2"/>
</dbReference>
<dbReference type="GO" id="GO:0006352">
    <property type="term" value="P:DNA-templated transcription initiation"/>
    <property type="evidence" value="ECO:0007669"/>
    <property type="project" value="InterPro"/>
</dbReference>
<sequence length="198" mass="22979">MLHYSTYTDEQLVGLLQSGDQRVFEEIYERYHKPVYAYLTGFLKDNSLAEDLTHEVFMKIWDMRAQVQVHTSFSSYLFRICHNKAINALEKIAVDNKLRNRVIQHLQAISSTQIQDTGALKEYDQLLENALESLPPQRRKVFRLCREEGKTYDETAALLGISRNTVKEHMVKAQKALRSFLDDKGDLAFLLVLILDLL</sequence>
<dbReference type="GO" id="GO:0016987">
    <property type="term" value="F:sigma factor activity"/>
    <property type="evidence" value="ECO:0007669"/>
    <property type="project" value="UniProtKB-KW"/>
</dbReference>
<keyword evidence="5" id="KW-0804">Transcription</keyword>
<proteinExistence type="inferred from homology"/>
<accession>A0A4Q7MYG7</accession>
<dbReference type="PANTHER" id="PTHR43133:SF8">
    <property type="entry name" value="RNA POLYMERASE SIGMA FACTOR HI_1459-RELATED"/>
    <property type="match status" value="1"/>
</dbReference>
<dbReference type="GO" id="GO:0003677">
    <property type="term" value="F:DNA binding"/>
    <property type="evidence" value="ECO:0007669"/>
    <property type="project" value="UniProtKB-KW"/>
</dbReference>
<dbReference type="InterPro" id="IPR013324">
    <property type="entry name" value="RNA_pol_sigma_r3/r4-like"/>
</dbReference>
<dbReference type="InterPro" id="IPR039425">
    <property type="entry name" value="RNA_pol_sigma-70-like"/>
</dbReference>
<evidence type="ECO:0000256" key="5">
    <source>
        <dbReference type="ARBA" id="ARBA00023163"/>
    </source>
</evidence>
<dbReference type="AlphaFoldDB" id="A0A4Q7MYG7"/>
<protein>
    <submittedName>
        <fullName evidence="8">RNA polymerase sigma-70 factor (ECF subfamily)</fullName>
    </submittedName>
</protein>
<dbReference type="Pfam" id="PF04542">
    <property type="entry name" value="Sigma70_r2"/>
    <property type="match status" value="1"/>
</dbReference>
<evidence type="ECO:0000256" key="1">
    <source>
        <dbReference type="ARBA" id="ARBA00010641"/>
    </source>
</evidence>
<dbReference type="InterPro" id="IPR014327">
    <property type="entry name" value="RNA_pol_sigma70_bacteroid"/>
</dbReference>
<evidence type="ECO:0000313" key="8">
    <source>
        <dbReference type="EMBL" id="RZS74260.1"/>
    </source>
</evidence>
<dbReference type="SUPFAM" id="SSF88659">
    <property type="entry name" value="Sigma3 and sigma4 domains of RNA polymerase sigma factors"/>
    <property type="match status" value="1"/>
</dbReference>
<keyword evidence="2" id="KW-0805">Transcription regulation</keyword>
<evidence type="ECO:0000313" key="9">
    <source>
        <dbReference type="Proteomes" id="UP000293874"/>
    </source>
</evidence>
<feature type="domain" description="RNA polymerase sigma-70 region 2" evidence="6">
    <location>
        <begin position="27"/>
        <end position="91"/>
    </location>
</feature>
<evidence type="ECO:0000256" key="3">
    <source>
        <dbReference type="ARBA" id="ARBA00023082"/>
    </source>
</evidence>
<reference evidence="8 9" key="1">
    <citation type="submission" date="2019-02" db="EMBL/GenBank/DDBJ databases">
        <title>Genomic Encyclopedia of Type Strains, Phase IV (KMG-IV): sequencing the most valuable type-strain genomes for metagenomic binning, comparative biology and taxonomic classification.</title>
        <authorList>
            <person name="Goeker M."/>
        </authorList>
    </citation>
    <scope>NUCLEOTIDE SEQUENCE [LARGE SCALE GENOMIC DNA]</scope>
    <source>
        <strain evidence="8 9">DSM 18116</strain>
    </source>
</reference>
<dbReference type="RefSeq" id="WP_130538734.1">
    <property type="nucleotide sequence ID" value="NZ_CP042431.1"/>
</dbReference>
<dbReference type="CDD" id="cd06171">
    <property type="entry name" value="Sigma70_r4"/>
    <property type="match status" value="1"/>
</dbReference>
<dbReference type="EMBL" id="SGXA01000001">
    <property type="protein sequence ID" value="RZS74260.1"/>
    <property type="molecule type" value="Genomic_DNA"/>
</dbReference>
<organism evidence="8 9">
    <name type="scientific">Pseudobacter ginsenosidimutans</name>
    <dbReference type="NCBI Taxonomy" id="661488"/>
    <lineage>
        <taxon>Bacteria</taxon>
        <taxon>Pseudomonadati</taxon>
        <taxon>Bacteroidota</taxon>
        <taxon>Chitinophagia</taxon>
        <taxon>Chitinophagales</taxon>
        <taxon>Chitinophagaceae</taxon>
        <taxon>Pseudobacter</taxon>
    </lineage>
</organism>
<dbReference type="InterPro" id="IPR036388">
    <property type="entry name" value="WH-like_DNA-bd_sf"/>
</dbReference>
<gene>
    <name evidence="8" type="ORF">EV199_0104</name>
</gene>
<dbReference type="InterPro" id="IPR013325">
    <property type="entry name" value="RNA_pol_sigma_r2"/>
</dbReference>
<dbReference type="NCBIfam" id="TIGR02985">
    <property type="entry name" value="Sig70_bacteroi1"/>
    <property type="match status" value="1"/>
</dbReference>
<evidence type="ECO:0000256" key="4">
    <source>
        <dbReference type="ARBA" id="ARBA00023125"/>
    </source>
</evidence>
<feature type="domain" description="RNA polymerase sigma factor 70 region 4 type 2" evidence="7">
    <location>
        <begin position="125"/>
        <end position="177"/>
    </location>
</feature>
<evidence type="ECO:0000256" key="2">
    <source>
        <dbReference type="ARBA" id="ARBA00023015"/>
    </source>
</evidence>
<keyword evidence="9" id="KW-1185">Reference proteome</keyword>
<dbReference type="NCBIfam" id="TIGR02937">
    <property type="entry name" value="sigma70-ECF"/>
    <property type="match status" value="1"/>
</dbReference>
<dbReference type="Pfam" id="PF08281">
    <property type="entry name" value="Sigma70_r4_2"/>
    <property type="match status" value="1"/>
</dbReference>
<dbReference type="Proteomes" id="UP000293874">
    <property type="component" value="Unassembled WGS sequence"/>
</dbReference>
<dbReference type="InterPro" id="IPR014284">
    <property type="entry name" value="RNA_pol_sigma-70_dom"/>
</dbReference>
<dbReference type="OrthoDB" id="799938at2"/>
<comment type="similarity">
    <text evidence="1">Belongs to the sigma-70 factor family. ECF subfamily.</text>
</comment>
<dbReference type="SUPFAM" id="SSF88946">
    <property type="entry name" value="Sigma2 domain of RNA polymerase sigma factors"/>
    <property type="match status" value="1"/>
</dbReference>
<dbReference type="Gene3D" id="1.10.10.10">
    <property type="entry name" value="Winged helix-like DNA-binding domain superfamily/Winged helix DNA-binding domain"/>
    <property type="match status" value="1"/>
</dbReference>
<name>A0A4Q7MYG7_9BACT</name>
<comment type="caution">
    <text evidence="8">The sequence shown here is derived from an EMBL/GenBank/DDBJ whole genome shotgun (WGS) entry which is preliminary data.</text>
</comment>